<dbReference type="EMBL" id="JAFNEN010000185">
    <property type="protein sequence ID" value="KAG8190387.1"/>
    <property type="molecule type" value="Genomic_DNA"/>
</dbReference>
<sequence>MSSSYLPPQRSSFCSVIGRYSICSGLKKQSFTLTVERVMTRIGRRLIEDFLLPALNDQRYGELLKWVDRDKRHFSIRWSHKNAAKWTLADTAVFQDWDKLKGHYRPEIKGYYMQAKQRFRAALYKLSSVRKLPCEDKHVKKYQLMMDGDKRREIMQIRPKIKKEENQRSIPTSVIRKNTSYIEKLPVKAVYKMEDLDLEDDLSPIPPSPTSSERSSSSDDQEEMKTVFFQYMLAQKNQRQNGYTSDDNTGNQYESCTKGDVLRESNGVSLRIPHVPIQQVPVYSGSVKSFYDSSQKRYESPRVLLVKTYNDLSEDEPPTAVKEEPIDHYETECPISNPPDIALNLSIKSDDSETLSR</sequence>
<comment type="caution">
    <text evidence="3">The sequence shown here is derived from an EMBL/GenBank/DDBJ whole genome shotgun (WGS) entry which is preliminary data.</text>
</comment>
<protein>
    <recommendedName>
        <fullName evidence="2">IRF tryptophan pentad repeat domain-containing protein</fullName>
    </recommendedName>
</protein>
<reference evidence="3 4" key="1">
    <citation type="journal article" date="2022" name="Nat. Ecol. Evol.">
        <title>A masculinizing supergene underlies an exaggerated male reproductive morph in a spider.</title>
        <authorList>
            <person name="Hendrickx F."/>
            <person name="De Corte Z."/>
            <person name="Sonet G."/>
            <person name="Van Belleghem S.M."/>
            <person name="Kostlbacher S."/>
            <person name="Vangestel C."/>
        </authorList>
    </citation>
    <scope>NUCLEOTIDE SEQUENCE [LARGE SCALE GENOMIC DNA]</scope>
    <source>
        <strain evidence="3">W744_W776</strain>
    </source>
</reference>
<dbReference type="Pfam" id="PF00605">
    <property type="entry name" value="IRF"/>
    <property type="match status" value="1"/>
</dbReference>
<dbReference type="GO" id="GO:0002376">
    <property type="term" value="P:immune system process"/>
    <property type="evidence" value="ECO:0007669"/>
    <property type="project" value="TreeGrafter"/>
</dbReference>
<name>A0AAV6V235_9ARAC</name>
<accession>A0AAV6V235</accession>
<evidence type="ECO:0000256" key="1">
    <source>
        <dbReference type="SAM" id="MobiDB-lite"/>
    </source>
</evidence>
<dbReference type="InterPro" id="IPR001346">
    <property type="entry name" value="Interferon_reg_fact_DNA-bd_dom"/>
</dbReference>
<dbReference type="InterPro" id="IPR036388">
    <property type="entry name" value="WH-like_DNA-bd_sf"/>
</dbReference>
<gene>
    <name evidence="3" type="ORF">JTE90_022030</name>
</gene>
<keyword evidence="4" id="KW-1185">Reference proteome</keyword>
<dbReference type="Gene3D" id="1.10.10.10">
    <property type="entry name" value="Winged helix-like DNA-binding domain superfamily/Winged helix DNA-binding domain"/>
    <property type="match status" value="1"/>
</dbReference>
<feature type="region of interest" description="Disordered" evidence="1">
    <location>
        <begin position="333"/>
        <end position="357"/>
    </location>
</feature>
<dbReference type="GO" id="GO:0005634">
    <property type="term" value="C:nucleus"/>
    <property type="evidence" value="ECO:0007669"/>
    <property type="project" value="TreeGrafter"/>
</dbReference>
<dbReference type="PANTHER" id="PTHR11949">
    <property type="entry name" value="INTERFERON REGULATORY FACTOR"/>
    <property type="match status" value="1"/>
</dbReference>
<dbReference type="GO" id="GO:0000981">
    <property type="term" value="F:DNA-binding transcription factor activity, RNA polymerase II-specific"/>
    <property type="evidence" value="ECO:0007669"/>
    <property type="project" value="TreeGrafter"/>
</dbReference>
<dbReference type="Proteomes" id="UP000827092">
    <property type="component" value="Unassembled WGS sequence"/>
</dbReference>
<feature type="domain" description="IRF tryptophan pentad repeat" evidence="2">
    <location>
        <begin position="44"/>
        <end position="146"/>
    </location>
</feature>
<proteinExistence type="predicted"/>
<dbReference type="AlphaFoldDB" id="A0AAV6V235"/>
<feature type="region of interest" description="Disordered" evidence="1">
    <location>
        <begin position="199"/>
        <end position="221"/>
    </location>
</feature>
<dbReference type="PROSITE" id="PS51507">
    <property type="entry name" value="IRF_2"/>
    <property type="match status" value="1"/>
</dbReference>
<dbReference type="PANTHER" id="PTHR11949:SF53">
    <property type="entry name" value="IRF TRYPTOPHAN PENTAD REPEAT DOMAIN-CONTAINING PROTEIN"/>
    <property type="match status" value="1"/>
</dbReference>
<dbReference type="GO" id="GO:0000978">
    <property type="term" value="F:RNA polymerase II cis-regulatory region sequence-specific DNA binding"/>
    <property type="evidence" value="ECO:0007669"/>
    <property type="project" value="TreeGrafter"/>
</dbReference>
<evidence type="ECO:0000259" key="2">
    <source>
        <dbReference type="PROSITE" id="PS51507"/>
    </source>
</evidence>
<dbReference type="SUPFAM" id="SSF46785">
    <property type="entry name" value="Winged helix' DNA-binding domain"/>
    <property type="match status" value="1"/>
</dbReference>
<evidence type="ECO:0000313" key="4">
    <source>
        <dbReference type="Proteomes" id="UP000827092"/>
    </source>
</evidence>
<dbReference type="SMART" id="SM00348">
    <property type="entry name" value="IRF"/>
    <property type="match status" value="1"/>
</dbReference>
<dbReference type="InterPro" id="IPR036390">
    <property type="entry name" value="WH_DNA-bd_sf"/>
</dbReference>
<organism evidence="3 4">
    <name type="scientific">Oedothorax gibbosus</name>
    <dbReference type="NCBI Taxonomy" id="931172"/>
    <lineage>
        <taxon>Eukaryota</taxon>
        <taxon>Metazoa</taxon>
        <taxon>Ecdysozoa</taxon>
        <taxon>Arthropoda</taxon>
        <taxon>Chelicerata</taxon>
        <taxon>Arachnida</taxon>
        <taxon>Araneae</taxon>
        <taxon>Araneomorphae</taxon>
        <taxon>Entelegynae</taxon>
        <taxon>Araneoidea</taxon>
        <taxon>Linyphiidae</taxon>
        <taxon>Erigoninae</taxon>
        <taxon>Oedothorax</taxon>
    </lineage>
</organism>
<evidence type="ECO:0000313" key="3">
    <source>
        <dbReference type="EMBL" id="KAG8190387.1"/>
    </source>
</evidence>
<feature type="compositionally biased region" description="Basic and acidic residues" evidence="1">
    <location>
        <begin position="348"/>
        <end position="357"/>
    </location>
</feature>